<sequence length="66" mass="7420">MIACSQFTYSDLRGKTTLLPDQRCSQFGSRIHEDVAPRLTVQCENLNLISASYVVITIDSTNWLAK</sequence>
<dbReference type="HOGENOM" id="CLU_2836548_0_0_1"/>
<gene>
    <name evidence="1" type="primary">AlNc14C281G10120</name>
    <name evidence="1" type="ORF">ALNC14_113530</name>
</gene>
<proteinExistence type="predicted"/>
<name>F0WUX3_9STRA</name>
<evidence type="ECO:0000313" key="1">
    <source>
        <dbReference type="EMBL" id="CCA25209.1"/>
    </source>
</evidence>
<accession>F0WUX3</accession>
<reference evidence="1" key="1">
    <citation type="journal article" date="2011" name="PLoS Biol.">
        <title>Gene gain and loss during evolution of obligate parasitism in the white rust pathogen of Arabidopsis thaliana.</title>
        <authorList>
            <person name="Kemen E."/>
            <person name="Gardiner A."/>
            <person name="Schultz-Larsen T."/>
            <person name="Kemen A.C."/>
            <person name="Balmuth A.L."/>
            <person name="Robert-Seilaniantz A."/>
            <person name="Bailey K."/>
            <person name="Holub E."/>
            <person name="Studholme D.J."/>
            <person name="Maclean D."/>
            <person name="Jones J.D."/>
        </authorList>
    </citation>
    <scope>NUCLEOTIDE SEQUENCE</scope>
</reference>
<reference evidence="1" key="2">
    <citation type="submission" date="2011-02" db="EMBL/GenBank/DDBJ databases">
        <authorList>
            <person name="MacLean D."/>
        </authorList>
    </citation>
    <scope>NUCLEOTIDE SEQUENCE</scope>
</reference>
<dbReference type="EMBL" id="FR824326">
    <property type="protein sequence ID" value="CCA25209.1"/>
    <property type="molecule type" value="Genomic_DNA"/>
</dbReference>
<dbReference type="AlphaFoldDB" id="F0WUX3"/>
<protein>
    <submittedName>
        <fullName evidence="1">AlNc14C281G10120 protein</fullName>
    </submittedName>
</protein>
<organism evidence="1">
    <name type="scientific">Albugo laibachii Nc14</name>
    <dbReference type="NCBI Taxonomy" id="890382"/>
    <lineage>
        <taxon>Eukaryota</taxon>
        <taxon>Sar</taxon>
        <taxon>Stramenopiles</taxon>
        <taxon>Oomycota</taxon>
        <taxon>Peronosporomycetes</taxon>
        <taxon>Albuginales</taxon>
        <taxon>Albuginaceae</taxon>
        <taxon>Albugo</taxon>
    </lineage>
</organism>